<feature type="domain" description="N-acetyltransferase" evidence="1">
    <location>
        <begin position="1"/>
        <end position="125"/>
    </location>
</feature>
<keyword evidence="3" id="KW-1185">Reference proteome</keyword>
<gene>
    <name evidence="2" type="ORF">CCOS865_03820</name>
</gene>
<evidence type="ECO:0000313" key="2">
    <source>
        <dbReference type="EMBL" id="SYX91546.1"/>
    </source>
</evidence>
<evidence type="ECO:0000313" key="3">
    <source>
        <dbReference type="Proteomes" id="UP000263595"/>
    </source>
</evidence>
<reference evidence="3" key="1">
    <citation type="submission" date="2018-08" db="EMBL/GenBank/DDBJ databases">
        <authorList>
            <person name="Blom J."/>
        </authorList>
    </citation>
    <scope>NUCLEOTIDE SEQUENCE [LARGE SCALE GENOMIC DNA]</scope>
    <source>
        <strain evidence="3">CCOS 865</strain>
    </source>
</reference>
<dbReference type="InterPro" id="IPR016181">
    <property type="entry name" value="Acyl_CoA_acyltransferase"/>
</dbReference>
<dbReference type="OrthoDB" id="8780005at2"/>
<dbReference type="CDD" id="cd04301">
    <property type="entry name" value="NAT_SF"/>
    <property type="match status" value="1"/>
</dbReference>
<dbReference type="Gene3D" id="3.40.630.30">
    <property type="match status" value="1"/>
</dbReference>
<dbReference type="AlphaFoldDB" id="A0A383RYK7"/>
<evidence type="ECO:0000259" key="1">
    <source>
        <dbReference type="PROSITE" id="PS51186"/>
    </source>
</evidence>
<keyword evidence="2" id="KW-0808">Transferase</keyword>
<organism evidence="2 3">
    <name type="scientific">Pseudomonas reidholzensis</name>
    <dbReference type="NCBI Taxonomy" id="1785162"/>
    <lineage>
        <taxon>Bacteria</taxon>
        <taxon>Pseudomonadati</taxon>
        <taxon>Pseudomonadota</taxon>
        <taxon>Gammaproteobacteria</taxon>
        <taxon>Pseudomonadales</taxon>
        <taxon>Pseudomonadaceae</taxon>
        <taxon>Pseudomonas</taxon>
    </lineage>
</organism>
<dbReference type="EMBL" id="UNOZ01000029">
    <property type="protein sequence ID" value="SYX91546.1"/>
    <property type="molecule type" value="Genomic_DNA"/>
</dbReference>
<sequence length="149" mass="16356">MPDLEISPLSGLQRRLLEHFYRQQGSRMRPAADGELWVARAEGVIAGLSLSPVAHGHWLTGLLVDPQWRGRGVAGQLIEAALAATHGPTWLFCHPDLEAFYQRLAFSPADSLPDALAMRLARYQRSKRLMALVRDQSSPTSSPGNSTSV</sequence>
<proteinExistence type="predicted"/>
<dbReference type="Proteomes" id="UP000263595">
    <property type="component" value="Unassembled WGS sequence"/>
</dbReference>
<name>A0A383RYK7_9PSED</name>
<protein>
    <submittedName>
        <fullName evidence="2">GCN5-related N-acetyltransferase</fullName>
    </submittedName>
</protein>
<dbReference type="SUPFAM" id="SSF55729">
    <property type="entry name" value="Acyl-CoA N-acyltransferases (Nat)"/>
    <property type="match status" value="1"/>
</dbReference>
<accession>A0A383RYK7</accession>
<dbReference type="Pfam" id="PF13508">
    <property type="entry name" value="Acetyltransf_7"/>
    <property type="match status" value="1"/>
</dbReference>
<dbReference type="GO" id="GO:0016747">
    <property type="term" value="F:acyltransferase activity, transferring groups other than amino-acyl groups"/>
    <property type="evidence" value="ECO:0007669"/>
    <property type="project" value="InterPro"/>
</dbReference>
<dbReference type="PROSITE" id="PS51186">
    <property type="entry name" value="GNAT"/>
    <property type="match status" value="1"/>
</dbReference>
<dbReference type="InterPro" id="IPR000182">
    <property type="entry name" value="GNAT_dom"/>
</dbReference>